<proteinExistence type="predicted"/>
<keyword evidence="1" id="KW-1133">Transmembrane helix</keyword>
<reference evidence="2 3" key="1">
    <citation type="journal article" date="2014" name="Genome Announc.">
        <title>Complete Genome Sequence of Spiroplasma apis B31T (ATCC 33834), a Bacterium Associated with May Disease of Honeybees (Apis mellifera).</title>
        <authorList>
            <person name="Ku C."/>
            <person name="Lo W.S."/>
            <person name="Chen L.L."/>
            <person name="Kuo C.H."/>
        </authorList>
    </citation>
    <scope>NUCLEOTIDE SEQUENCE [LARGE SCALE GENOMIC DNA]</scope>
    <source>
        <strain evidence="2">B31</strain>
    </source>
</reference>
<name>V5RK88_SPIAP</name>
<feature type="transmembrane region" description="Helical" evidence="1">
    <location>
        <begin position="85"/>
        <end position="107"/>
    </location>
</feature>
<gene>
    <name evidence="2" type="ORF">SAPIS_v1c06560</name>
</gene>
<dbReference type="HOGENOM" id="CLU_1460416_0_0_14"/>
<feature type="transmembrane region" description="Helical" evidence="1">
    <location>
        <begin position="12"/>
        <end position="33"/>
    </location>
</feature>
<dbReference type="EMBL" id="CP006682">
    <property type="protein sequence ID" value="AHB36501.1"/>
    <property type="molecule type" value="Genomic_DNA"/>
</dbReference>
<accession>V5RK88</accession>
<evidence type="ECO:0000256" key="1">
    <source>
        <dbReference type="SAM" id="Phobius"/>
    </source>
</evidence>
<feature type="transmembrane region" description="Helical" evidence="1">
    <location>
        <begin position="53"/>
        <end position="79"/>
    </location>
</feature>
<evidence type="ECO:0008006" key="4">
    <source>
        <dbReference type="Google" id="ProtNLM"/>
    </source>
</evidence>
<dbReference type="RefSeq" id="WP_023789649.1">
    <property type="nucleotide sequence ID" value="NC_022998.1"/>
</dbReference>
<dbReference type="Proteomes" id="UP000018550">
    <property type="component" value="Chromosome"/>
</dbReference>
<dbReference type="OrthoDB" id="389408at2"/>
<dbReference type="PATRIC" id="fig|1276258.3.peg.669"/>
<keyword evidence="1" id="KW-0472">Membrane</keyword>
<keyword evidence="3" id="KW-1185">Reference proteome</keyword>
<protein>
    <recommendedName>
        <fullName evidence="4">Transmembrane protein</fullName>
    </recommendedName>
</protein>
<dbReference type="KEGG" id="sapi:SAPIS_v1c06560"/>
<evidence type="ECO:0000313" key="2">
    <source>
        <dbReference type="EMBL" id="AHB36501.1"/>
    </source>
</evidence>
<dbReference type="STRING" id="1276258.SAPIS_v1c06560"/>
<organism evidence="2 3">
    <name type="scientific">Spiroplasma apis B31</name>
    <dbReference type="NCBI Taxonomy" id="1276258"/>
    <lineage>
        <taxon>Bacteria</taxon>
        <taxon>Bacillati</taxon>
        <taxon>Mycoplasmatota</taxon>
        <taxon>Mollicutes</taxon>
        <taxon>Entomoplasmatales</taxon>
        <taxon>Spiroplasmataceae</taxon>
        <taxon>Spiroplasma</taxon>
    </lineage>
</organism>
<sequence>MIISKTKIITGLIMILICTLVYLSMLTITIIRLRKLQKLDKDRVYIRKPVYHLFYWTICFIVPFFLSVNITLGTMSLVLGENDKHHLGLVFNILYLFYILIILLIILTGQKIINSMYIAEYQGNYFFINNLISKESIISIQPTLRRKSLIITFKNEEENIETMTIKYHWELYDWFKVN</sequence>
<evidence type="ECO:0000313" key="3">
    <source>
        <dbReference type="Proteomes" id="UP000018550"/>
    </source>
</evidence>
<dbReference type="AlphaFoldDB" id="V5RK88"/>
<keyword evidence="1" id="KW-0812">Transmembrane</keyword>